<dbReference type="GO" id="GO:1903600">
    <property type="term" value="C:glutaminase complex"/>
    <property type="evidence" value="ECO:0007669"/>
    <property type="project" value="TreeGrafter"/>
</dbReference>
<dbReference type="PROSITE" id="PS51130">
    <property type="entry name" value="PDXT_SNO_2"/>
    <property type="match status" value="1"/>
</dbReference>
<dbReference type="AlphaFoldDB" id="A0A6V7Q9J2"/>
<dbReference type="Pfam" id="PF01174">
    <property type="entry name" value="SNO"/>
    <property type="match status" value="2"/>
</dbReference>
<dbReference type="SUPFAM" id="SSF52317">
    <property type="entry name" value="Class I glutamine amidotransferase-like"/>
    <property type="match status" value="2"/>
</dbReference>
<dbReference type="PANTHER" id="PTHR31559:SF0">
    <property type="entry name" value="PYRIDOXAL 5'-PHOSPHATE SYNTHASE SUBUNIT SNO1-RELATED"/>
    <property type="match status" value="1"/>
</dbReference>
<dbReference type="InterPro" id="IPR021196">
    <property type="entry name" value="PdxT/SNO_CS"/>
</dbReference>
<dbReference type="GO" id="GO:0042823">
    <property type="term" value="P:pyridoxal phosphate biosynthetic process"/>
    <property type="evidence" value="ECO:0007669"/>
    <property type="project" value="InterPro"/>
</dbReference>
<keyword evidence="3" id="KW-0378">Hydrolase</keyword>
<comment type="catalytic activity">
    <reaction evidence="6">
        <text>L-glutamine + H2O = L-glutamate + NH4(+)</text>
        <dbReference type="Rhea" id="RHEA:15889"/>
        <dbReference type="ChEBI" id="CHEBI:15377"/>
        <dbReference type="ChEBI" id="CHEBI:28938"/>
        <dbReference type="ChEBI" id="CHEBI:29985"/>
        <dbReference type="ChEBI" id="CHEBI:58359"/>
        <dbReference type="EC" id="3.5.1.2"/>
    </reaction>
</comment>
<protein>
    <recommendedName>
        <fullName evidence="2">glutaminase</fullName>
        <ecNumber evidence="2">3.5.1.2</ecNumber>
    </recommendedName>
</protein>
<dbReference type="GO" id="GO:0004359">
    <property type="term" value="F:glutaminase activity"/>
    <property type="evidence" value="ECO:0007669"/>
    <property type="project" value="UniProtKB-EC"/>
</dbReference>
<keyword evidence="7" id="KW-1133">Transmembrane helix</keyword>
<evidence type="ECO:0000256" key="3">
    <source>
        <dbReference type="ARBA" id="ARBA00022801"/>
    </source>
</evidence>
<evidence type="ECO:0000256" key="4">
    <source>
        <dbReference type="ARBA" id="ARBA00022962"/>
    </source>
</evidence>
<gene>
    <name evidence="8" type="ORF">CB5_LOCUS22778</name>
</gene>
<dbReference type="PROSITE" id="PS01236">
    <property type="entry name" value="PDXT_SNO_1"/>
    <property type="match status" value="2"/>
</dbReference>
<comment type="similarity">
    <text evidence="1">Belongs to the glutaminase PdxT/SNO family.</text>
</comment>
<keyword evidence="5" id="KW-0456">Lyase</keyword>
<keyword evidence="4" id="KW-0315">Glutamine amidotransferase</keyword>
<keyword evidence="7" id="KW-0472">Membrane</keyword>
<dbReference type="GO" id="GO:0008614">
    <property type="term" value="P:pyridoxine metabolic process"/>
    <property type="evidence" value="ECO:0007669"/>
    <property type="project" value="TreeGrafter"/>
</dbReference>
<evidence type="ECO:0000256" key="5">
    <source>
        <dbReference type="ARBA" id="ARBA00023239"/>
    </source>
</evidence>
<dbReference type="GO" id="GO:0016829">
    <property type="term" value="F:lyase activity"/>
    <property type="evidence" value="ECO:0007669"/>
    <property type="project" value="UniProtKB-KW"/>
</dbReference>
<evidence type="ECO:0000256" key="6">
    <source>
        <dbReference type="ARBA" id="ARBA00049534"/>
    </source>
</evidence>
<evidence type="ECO:0000256" key="2">
    <source>
        <dbReference type="ARBA" id="ARBA00012918"/>
    </source>
</evidence>
<evidence type="ECO:0000313" key="8">
    <source>
        <dbReference type="EMBL" id="CAD1839567.1"/>
    </source>
</evidence>
<proteinExistence type="inferred from homology"/>
<dbReference type="EC" id="3.5.1.2" evidence="2"/>
<accession>A0A6V7Q9J2</accession>
<dbReference type="CDD" id="cd01749">
    <property type="entry name" value="GATase1_PB"/>
    <property type="match status" value="1"/>
</dbReference>
<dbReference type="PANTHER" id="PTHR31559">
    <property type="entry name" value="PYRIDOXAL 5'-PHOSPHATE SYNTHASE SUBUNIT SNO"/>
    <property type="match status" value="1"/>
</dbReference>
<dbReference type="EMBL" id="LR862134">
    <property type="protein sequence ID" value="CAD1839567.1"/>
    <property type="molecule type" value="Genomic_DNA"/>
</dbReference>
<evidence type="ECO:0000256" key="7">
    <source>
        <dbReference type="SAM" id="Phobius"/>
    </source>
</evidence>
<keyword evidence="7" id="KW-0812">Transmembrane</keyword>
<dbReference type="GO" id="GO:0005829">
    <property type="term" value="C:cytosol"/>
    <property type="evidence" value="ECO:0007669"/>
    <property type="project" value="TreeGrafter"/>
</dbReference>
<feature type="transmembrane region" description="Helical" evidence="7">
    <location>
        <begin position="54"/>
        <end position="79"/>
    </location>
</feature>
<sequence>MYFLGKITAHHKKKGAIIIGKIQNRSGIWGGTRPEKKSICCCRRFFFQLVYSTLIIFSSSLFTLLLLVITTMAVGVLALQGSYNEHIAALRKIGAKGVEIRKGTQLQGVDALIIPGGESTTMAKLAEHHNLVRNYVSPFFFPSFLYLINSSLRKIGAKGVEIRKGTQLQGVDALIIPGGESTTMAKLAEHHNLFPALREFVGAGKPVWGTCAGLIFLANKAIGQKSGGQELIGGLDCTVHRNFFGSQLQSFEIELSVPKLAEKEGGSGTCRGVIVTPNGNNQEEEKISKDQVIVAVRQGNLLATAFHPELTSDLRWHSFFLKMVKEINDKGSQCVSSSDKDIEERPWKRPLDLPIFE</sequence>
<dbReference type="Gene3D" id="3.40.50.880">
    <property type="match status" value="2"/>
</dbReference>
<dbReference type="InterPro" id="IPR029062">
    <property type="entry name" value="Class_I_gatase-like"/>
</dbReference>
<name>A0A6V7Q9J2_ANACO</name>
<dbReference type="PROSITE" id="PS51273">
    <property type="entry name" value="GATASE_TYPE_1"/>
    <property type="match status" value="1"/>
</dbReference>
<reference evidence="8" key="1">
    <citation type="submission" date="2020-07" db="EMBL/GenBank/DDBJ databases">
        <authorList>
            <person name="Lin J."/>
        </authorList>
    </citation>
    <scope>NUCLEOTIDE SEQUENCE</scope>
</reference>
<evidence type="ECO:0000256" key="1">
    <source>
        <dbReference type="ARBA" id="ARBA00008345"/>
    </source>
</evidence>
<dbReference type="InterPro" id="IPR002161">
    <property type="entry name" value="PdxT/SNO"/>
</dbReference>
<organism evidence="8">
    <name type="scientific">Ananas comosus var. bracteatus</name>
    <name type="common">red pineapple</name>
    <dbReference type="NCBI Taxonomy" id="296719"/>
    <lineage>
        <taxon>Eukaryota</taxon>
        <taxon>Viridiplantae</taxon>
        <taxon>Streptophyta</taxon>
        <taxon>Embryophyta</taxon>
        <taxon>Tracheophyta</taxon>
        <taxon>Spermatophyta</taxon>
        <taxon>Magnoliopsida</taxon>
        <taxon>Liliopsida</taxon>
        <taxon>Poales</taxon>
        <taxon>Bromeliaceae</taxon>
        <taxon>Bromelioideae</taxon>
        <taxon>Ananas</taxon>
    </lineage>
</organism>
<dbReference type="NCBIfam" id="TIGR03800">
    <property type="entry name" value="PLP_synth_Pdx2"/>
    <property type="match status" value="1"/>
</dbReference>